<evidence type="ECO:0000256" key="3">
    <source>
        <dbReference type="ARBA" id="ARBA00022723"/>
    </source>
</evidence>
<dbReference type="InterPro" id="IPR008949">
    <property type="entry name" value="Isoprenoid_synthase_dom_sf"/>
</dbReference>
<dbReference type="Proteomes" id="UP000054166">
    <property type="component" value="Unassembled WGS sequence"/>
</dbReference>
<protein>
    <recommendedName>
        <fullName evidence="6">Terpene synthase</fullName>
        <ecNumber evidence="6">4.2.3.-</ecNumber>
    </recommendedName>
</protein>
<evidence type="ECO:0000256" key="1">
    <source>
        <dbReference type="ARBA" id="ARBA00001946"/>
    </source>
</evidence>
<keyword evidence="3 6" id="KW-0479">Metal-binding</keyword>
<dbReference type="Pfam" id="PF19086">
    <property type="entry name" value="Terpene_syn_C_2"/>
    <property type="match status" value="1"/>
</dbReference>
<comment type="similarity">
    <text evidence="2 6">Belongs to the terpene synthase family.</text>
</comment>
<keyword evidence="4 6" id="KW-0460">Magnesium</keyword>
<dbReference type="SUPFAM" id="SSF48576">
    <property type="entry name" value="Terpenoid synthases"/>
    <property type="match status" value="1"/>
</dbReference>
<sequence length="360" mass="40936">MVNTRCPLENKESFLHKIKGSQVIIPDLYALFPGWVFNINSNYDIVKKQTDIWLESWVESDSLRHRMQIADFAKFAACFYPDAQEEECLIMSYYHLWIFLWDDELDCGPLTDDPQKALLVRKETDATLDYTLGEKPFDGHPPLMAPAMSAFSSVAEKVVAGTTTQARQRILSELKSYVGGACILPFYRNNGTKDFLTVKGYLEQREASGGCGATIALILYVYHLNIPASILDHEAMRTIKDQASMLVHLINDIVSFHKELTVNQFDSIVPVLAIENKCSLQQAIDDACKLVCEARRILEDAEKRVPVLTGHADLDRQIKQYIQGCKDVVSGVLQWSYRNERYFGKHTKQEGNKIFLDILQ</sequence>
<dbReference type="PANTHER" id="PTHR35201">
    <property type="entry name" value="TERPENE SYNTHASE"/>
    <property type="match status" value="1"/>
</dbReference>
<dbReference type="SFLD" id="SFLDG01020">
    <property type="entry name" value="Terpene_Cyclase_Like_2"/>
    <property type="match status" value="1"/>
</dbReference>
<dbReference type="SFLD" id="SFLDS00005">
    <property type="entry name" value="Isoprenoid_Synthase_Type_I"/>
    <property type="match status" value="1"/>
</dbReference>
<dbReference type="GO" id="GO:0008299">
    <property type="term" value="P:isoprenoid biosynthetic process"/>
    <property type="evidence" value="ECO:0007669"/>
    <property type="project" value="UniProtKB-ARBA"/>
</dbReference>
<comment type="cofactor">
    <cofactor evidence="1 6">
        <name>Mg(2+)</name>
        <dbReference type="ChEBI" id="CHEBI:18420"/>
    </cofactor>
</comment>
<dbReference type="EC" id="4.2.3.-" evidence="6"/>
<evidence type="ECO:0000256" key="5">
    <source>
        <dbReference type="ARBA" id="ARBA00023239"/>
    </source>
</evidence>
<organism evidence="7 8">
    <name type="scientific">Piloderma croceum (strain F 1598)</name>
    <dbReference type="NCBI Taxonomy" id="765440"/>
    <lineage>
        <taxon>Eukaryota</taxon>
        <taxon>Fungi</taxon>
        <taxon>Dikarya</taxon>
        <taxon>Basidiomycota</taxon>
        <taxon>Agaricomycotina</taxon>
        <taxon>Agaricomycetes</taxon>
        <taxon>Agaricomycetidae</taxon>
        <taxon>Atheliales</taxon>
        <taxon>Atheliaceae</taxon>
        <taxon>Piloderma</taxon>
    </lineage>
</organism>
<proteinExistence type="inferred from homology"/>
<evidence type="ECO:0000256" key="6">
    <source>
        <dbReference type="RuleBase" id="RU366034"/>
    </source>
</evidence>
<dbReference type="Gene3D" id="1.10.600.10">
    <property type="entry name" value="Farnesyl Diphosphate Synthase"/>
    <property type="match status" value="1"/>
</dbReference>
<dbReference type="InterPro" id="IPR034686">
    <property type="entry name" value="Terpene_cyclase-like_2"/>
</dbReference>
<dbReference type="GO" id="GO:0046872">
    <property type="term" value="F:metal ion binding"/>
    <property type="evidence" value="ECO:0007669"/>
    <property type="project" value="UniProtKB-KW"/>
</dbReference>
<dbReference type="OrthoDB" id="2861623at2759"/>
<dbReference type="EMBL" id="KN833064">
    <property type="protein sequence ID" value="KIM74248.1"/>
    <property type="molecule type" value="Genomic_DNA"/>
</dbReference>
<dbReference type="AlphaFoldDB" id="A0A0C3AK51"/>
<evidence type="ECO:0000256" key="2">
    <source>
        <dbReference type="ARBA" id="ARBA00006333"/>
    </source>
</evidence>
<dbReference type="STRING" id="765440.A0A0C3AK51"/>
<accession>A0A0C3AK51</accession>
<evidence type="ECO:0000256" key="4">
    <source>
        <dbReference type="ARBA" id="ARBA00022842"/>
    </source>
</evidence>
<dbReference type="PANTHER" id="PTHR35201:SF4">
    <property type="entry name" value="BETA-PINACENE SYNTHASE-RELATED"/>
    <property type="match status" value="1"/>
</dbReference>
<keyword evidence="8" id="KW-1185">Reference proteome</keyword>
<keyword evidence="5 6" id="KW-0456">Lyase</keyword>
<evidence type="ECO:0000313" key="7">
    <source>
        <dbReference type="EMBL" id="KIM74248.1"/>
    </source>
</evidence>
<reference evidence="8" key="2">
    <citation type="submission" date="2015-01" db="EMBL/GenBank/DDBJ databases">
        <title>Evolutionary Origins and Diversification of the Mycorrhizal Mutualists.</title>
        <authorList>
            <consortium name="DOE Joint Genome Institute"/>
            <consortium name="Mycorrhizal Genomics Consortium"/>
            <person name="Kohler A."/>
            <person name="Kuo A."/>
            <person name="Nagy L.G."/>
            <person name="Floudas D."/>
            <person name="Copeland A."/>
            <person name="Barry K.W."/>
            <person name="Cichocki N."/>
            <person name="Veneault-Fourrey C."/>
            <person name="LaButti K."/>
            <person name="Lindquist E.A."/>
            <person name="Lipzen A."/>
            <person name="Lundell T."/>
            <person name="Morin E."/>
            <person name="Murat C."/>
            <person name="Riley R."/>
            <person name="Ohm R."/>
            <person name="Sun H."/>
            <person name="Tunlid A."/>
            <person name="Henrissat B."/>
            <person name="Grigoriev I.V."/>
            <person name="Hibbett D.S."/>
            <person name="Martin F."/>
        </authorList>
    </citation>
    <scope>NUCLEOTIDE SEQUENCE [LARGE SCALE GENOMIC DNA]</scope>
    <source>
        <strain evidence="8">F 1598</strain>
    </source>
</reference>
<name>A0A0C3AK51_PILCF</name>
<dbReference type="HOGENOM" id="CLU_042538_3_2_1"/>
<reference evidence="7 8" key="1">
    <citation type="submission" date="2014-04" db="EMBL/GenBank/DDBJ databases">
        <authorList>
            <consortium name="DOE Joint Genome Institute"/>
            <person name="Kuo A."/>
            <person name="Tarkka M."/>
            <person name="Buscot F."/>
            <person name="Kohler A."/>
            <person name="Nagy L.G."/>
            <person name="Floudas D."/>
            <person name="Copeland A."/>
            <person name="Barry K.W."/>
            <person name="Cichocki N."/>
            <person name="Veneault-Fourrey C."/>
            <person name="LaButti K."/>
            <person name="Lindquist E.A."/>
            <person name="Lipzen A."/>
            <person name="Lundell T."/>
            <person name="Morin E."/>
            <person name="Murat C."/>
            <person name="Sun H."/>
            <person name="Tunlid A."/>
            <person name="Henrissat B."/>
            <person name="Grigoriev I.V."/>
            <person name="Hibbett D.S."/>
            <person name="Martin F."/>
            <person name="Nordberg H.P."/>
            <person name="Cantor M.N."/>
            <person name="Hua S.X."/>
        </authorList>
    </citation>
    <scope>NUCLEOTIDE SEQUENCE [LARGE SCALE GENOMIC DNA]</scope>
    <source>
        <strain evidence="7 8">F 1598</strain>
    </source>
</reference>
<gene>
    <name evidence="7" type="ORF">PILCRDRAFT_14594</name>
</gene>
<dbReference type="GO" id="GO:0010333">
    <property type="term" value="F:terpene synthase activity"/>
    <property type="evidence" value="ECO:0007669"/>
    <property type="project" value="InterPro"/>
</dbReference>
<evidence type="ECO:0000313" key="8">
    <source>
        <dbReference type="Proteomes" id="UP000054166"/>
    </source>
</evidence>
<dbReference type="InParanoid" id="A0A0C3AK51"/>